<comment type="subcellular location">
    <subcellularLocation>
        <location evidence="1">Membrane</location>
        <topology evidence="1">Multi-pass membrane protein</topology>
    </subcellularLocation>
</comment>
<feature type="transmembrane region" description="Helical" evidence="6">
    <location>
        <begin position="450"/>
        <end position="469"/>
    </location>
</feature>
<accession>A0A4D9D1X1</accession>
<keyword evidence="2 6" id="KW-0812">Transmembrane</keyword>
<dbReference type="PANTHER" id="PTHR14255:SF3">
    <property type="entry name" value="SULFITE EXPORTER TAUE_SAFE FAMILY PROTEIN 5-RELATED"/>
    <property type="match status" value="1"/>
</dbReference>
<protein>
    <recommendedName>
        <fullName evidence="10">Membrane transporter protein</fullName>
    </recommendedName>
</protein>
<organism evidence="8 9">
    <name type="scientific">Nannochloropsis salina CCMP1776</name>
    <dbReference type="NCBI Taxonomy" id="1027361"/>
    <lineage>
        <taxon>Eukaryota</taxon>
        <taxon>Sar</taxon>
        <taxon>Stramenopiles</taxon>
        <taxon>Ochrophyta</taxon>
        <taxon>Eustigmatophyceae</taxon>
        <taxon>Eustigmatales</taxon>
        <taxon>Monodopsidaceae</taxon>
        <taxon>Microchloropsis</taxon>
        <taxon>Microchloropsis salina</taxon>
    </lineage>
</organism>
<dbReference type="Proteomes" id="UP000355283">
    <property type="component" value="Unassembled WGS sequence"/>
</dbReference>
<dbReference type="GO" id="GO:0031464">
    <property type="term" value="C:Cul4A-RING E3 ubiquitin ligase complex"/>
    <property type="evidence" value="ECO:0007669"/>
    <property type="project" value="TreeGrafter"/>
</dbReference>
<feature type="transmembrane region" description="Helical" evidence="6">
    <location>
        <begin position="107"/>
        <end position="136"/>
    </location>
</feature>
<dbReference type="InterPro" id="IPR002781">
    <property type="entry name" value="TM_pro_TauE-like"/>
</dbReference>
<evidence type="ECO:0000313" key="9">
    <source>
        <dbReference type="Proteomes" id="UP000355283"/>
    </source>
</evidence>
<evidence type="ECO:0000256" key="2">
    <source>
        <dbReference type="ARBA" id="ARBA00022692"/>
    </source>
</evidence>
<feature type="compositionally biased region" description="Polar residues" evidence="5">
    <location>
        <begin position="76"/>
        <end position="90"/>
    </location>
</feature>
<evidence type="ECO:0000256" key="6">
    <source>
        <dbReference type="SAM" id="Phobius"/>
    </source>
</evidence>
<dbReference type="OrthoDB" id="434519at2759"/>
<feature type="transmembrane region" description="Helical" evidence="6">
    <location>
        <begin position="385"/>
        <end position="406"/>
    </location>
</feature>
<dbReference type="GO" id="GO:0016020">
    <property type="term" value="C:membrane"/>
    <property type="evidence" value="ECO:0007669"/>
    <property type="project" value="UniProtKB-SubCell"/>
</dbReference>
<feature type="signal peptide" evidence="7">
    <location>
        <begin position="1"/>
        <end position="22"/>
    </location>
</feature>
<evidence type="ECO:0000313" key="8">
    <source>
        <dbReference type="EMBL" id="TFJ84347.1"/>
    </source>
</evidence>
<keyword evidence="7" id="KW-0732">Signal</keyword>
<evidence type="ECO:0000256" key="7">
    <source>
        <dbReference type="SAM" id="SignalP"/>
    </source>
</evidence>
<sequence length="524" mass="57338">MEQLLRATILTIIVLTKSRVDAEDVLRVGDEIDHRNVPPMGKFLNLSHDQIEGVTWYANDRTQGLLTEAHVGKAESFQSEEASAGSQRGGTQHHPFWPLQRNDEIGLFLTAVGLMIAAGGGIGGGGILVPIFILVMGFSPKYAIPLSNVTILGGSIMNMVMNVPKRHPSADRPLVDWDLILIMEPLTIGGALAGSFLNKILPEWLLVICLVLLLTYTAQSTLKKGLRVYQIESQAMAQASRPQSKQLKDLAAAEKNYEDDEEKTLLLSPDEYENPQDNIAKADLQAILDEERGTPWVKVRLLIFCFLVVLVLNIFKGGGSFSSPLGVECGSFAFWFLTSMVFAWVVCISLYVRADLIKMYYLKAKIGYKYAKGDIEWNEWATIKYPCVCFFAGFFAGMFGVGGGIVKGPLMLEMGVDPQVAAASSACMILFTSFTATTSFYIFDLLIYDYAVWLFIIGFLFTSVGQYGLSYLMKRYNRNSYIIFSIGAVVGLSALLMGLQSIISLFSGPGSGGKAGGAICDAAE</sequence>
<feature type="chain" id="PRO_5020028709" description="Membrane transporter protein" evidence="7">
    <location>
        <begin position="23"/>
        <end position="524"/>
    </location>
</feature>
<feature type="region of interest" description="Disordered" evidence="5">
    <location>
        <begin position="76"/>
        <end position="95"/>
    </location>
</feature>
<evidence type="ECO:0000256" key="5">
    <source>
        <dbReference type="SAM" id="MobiDB-lite"/>
    </source>
</evidence>
<feature type="transmembrane region" description="Helical" evidence="6">
    <location>
        <begin position="421"/>
        <end position="443"/>
    </location>
</feature>
<feature type="transmembrane region" description="Helical" evidence="6">
    <location>
        <begin position="333"/>
        <end position="352"/>
    </location>
</feature>
<dbReference type="AlphaFoldDB" id="A0A4D9D1X1"/>
<dbReference type="EMBL" id="SDOX01000019">
    <property type="protein sequence ID" value="TFJ84347.1"/>
    <property type="molecule type" value="Genomic_DNA"/>
</dbReference>
<keyword evidence="9" id="KW-1185">Reference proteome</keyword>
<keyword evidence="3 6" id="KW-1133">Transmembrane helix</keyword>
<gene>
    <name evidence="8" type="ORF">NSK_004336</name>
</gene>
<dbReference type="PANTHER" id="PTHR14255">
    <property type="entry name" value="CEREBLON"/>
    <property type="match status" value="1"/>
</dbReference>
<keyword evidence="4 6" id="KW-0472">Membrane</keyword>
<feature type="transmembrane region" description="Helical" evidence="6">
    <location>
        <begin position="301"/>
        <end position="321"/>
    </location>
</feature>
<reference evidence="8 9" key="1">
    <citation type="submission" date="2019-01" db="EMBL/GenBank/DDBJ databases">
        <title>Nuclear Genome Assembly of the Microalgal Biofuel strain Nannochloropsis salina CCMP1776.</title>
        <authorList>
            <person name="Hovde B."/>
        </authorList>
    </citation>
    <scope>NUCLEOTIDE SEQUENCE [LARGE SCALE GENOMIC DNA]</scope>
    <source>
        <strain evidence="8 9">CCMP1776</strain>
    </source>
</reference>
<feature type="transmembrane region" description="Helical" evidence="6">
    <location>
        <begin position="481"/>
        <end position="506"/>
    </location>
</feature>
<name>A0A4D9D1X1_9STRA</name>
<evidence type="ECO:0008006" key="10">
    <source>
        <dbReference type="Google" id="ProtNLM"/>
    </source>
</evidence>
<feature type="transmembrane region" description="Helical" evidence="6">
    <location>
        <begin position="142"/>
        <end position="163"/>
    </location>
</feature>
<dbReference type="Pfam" id="PF01925">
    <property type="entry name" value="TauE"/>
    <property type="match status" value="2"/>
</dbReference>
<feature type="transmembrane region" description="Helical" evidence="6">
    <location>
        <begin position="200"/>
        <end position="218"/>
    </location>
</feature>
<evidence type="ECO:0000256" key="1">
    <source>
        <dbReference type="ARBA" id="ARBA00004141"/>
    </source>
</evidence>
<comment type="caution">
    <text evidence="8">The sequence shown here is derived from an EMBL/GenBank/DDBJ whole genome shotgun (WGS) entry which is preliminary data.</text>
</comment>
<evidence type="ECO:0000256" key="3">
    <source>
        <dbReference type="ARBA" id="ARBA00022989"/>
    </source>
</evidence>
<dbReference type="GO" id="GO:0016567">
    <property type="term" value="P:protein ubiquitination"/>
    <property type="evidence" value="ECO:0007669"/>
    <property type="project" value="TreeGrafter"/>
</dbReference>
<evidence type="ECO:0000256" key="4">
    <source>
        <dbReference type="ARBA" id="ARBA00023136"/>
    </source>
</evidence>
<proteinExistence type="predicted"/>